<dbReference type="InterPro" id="IPR000719">
    <property type="entry name" value="Prot_kinase_dom"/>
</dbReference>
<evidence type="ECO:0000313" key="2">
    <source>
        <dbReference type="EMBL" id="RAO16286.1"/>
    </source>
</evidence>
<name>A0ABX9CZ58_9ACTN</name>
<dbReference type="SUPFAM" id="SSF56112">
    <property type="entry name" value="Protein kinase-like (PK-like)"/>
    <property type="match status" value="1"/>
</dbReference>
<organism evidence="2 3">
    <name type="scientific">Micromonospora noduli</name>
    <dbReference type="NCBI Taxonomy" id="709876"/>
    <lineage>
        <taxon>Bacteria</taxon>
        <taxon>Bacillati</taxon>
        <taxon>Actinomycetota</taxon>
        <taxon>Actinomycetes</taxon>
        <taxon>Micromonosporales</taxon>
        <taxon>Micromonosporaceae</taxon>
        <taxon>Micromonospora</taxon>
    </lineage>
</organism>
<comment type="caution">
    <text evidence="2">The sequence shown here is derived from an EMBL/GenBank/DDBJ whole genome shotgun (WGS) entry which is preliminary data.</text>
</comment>
<dbReference type="PROSITE" id="PS50011">
    <property type="entry name" value="PROTEIN_KINASE_DOM"/>
    <property type="match status" value="1"/>
</dbReference>
<dbReference type="Gene3D" id="1.10.510.10">
    <property type="entry name" value="Transferase(Phosphotransferase) domain 1"/>
    <property type="match status" value="1"/>
</dbReference>
<sequence>MSLDVWLTGPQGQQTADTLDTPVGSVGSQGQVFRLRLRPDTVVKVLHRADPEELAVRTRVMLAEPTGWTVRSGRPVVAWPSAAVHRRDDGRLLGYAAPLLAPPRFAPLPLLFNPAVRARMLPGATWAWWLTLAEDLARLVQSVHARGHLIGDLAPANIFVSAGGGVCLIDVDGWQLHDRTTGKDLPCPFSRPEYTAPEDLGRSGQRREAASDNWALAVLTAQLACLGFHPYGGVRPGATGPVEEVDNVRLRCCRLLGADVRSPVSAVPPQALPAVLLRRLTEALDVGYDAPTARPGPQSWAAVLAYLRNQLVGCSTSPTHVFSREHRDCPWCRMVAAGAPDPFPGSGR</sequence>
<feature type="domain" description="Protein kinase" evidence="1">
    <location>
        <begin position="18"/>
        <end position="307"/>
    </location>
</feature>
<dbReference type="Proteomes" id="UP000249045">
    <property type="component" value="Unassembled WGS sequence"/>
</dbReference>
<dbReference type="InterPro" id="IPR011009">
    <property type="entry name" value="Kinase-like_dom_sf"/>
</dbReference>
<dbReference type="RefSeq" id="WP_112736469.1">
    <property type="nucleotide sequence ID" value="NZ_PYAC01000017.1"/>
</dbReference>
<evidence type="ECO:0000313" key="3">
    <source>
        <dbReference type="Proteomes" id="UP000249045"/>
    </source>
</evidence>
<keyword evidence="3" id="KW-1185">Reference proteome</keyword>
<protein>
    <recommendedName>
        <fullName evidence="1">Protein kinase domain-containing protein</fullName>
    </recommendedName>
</protein>
<gene>
    <name evidence="2" type="ORF">MED15_03805</name>
</gene>
<proteinExistence type="predicted"/>
<accession>A0ABX9CZ58</accession>
<evidence type="ECO:0000259" key="1">
    <source>
        <dbReference type="PROSITE" id="PS50011"/>
    </source>
</evidence>
<reference evidence="2 3" key="1">
    <citation type="submission" date="2018-03" db="EMBL/GenBank/DDBJ databases">
        <title>Defining the species Micromonospora saelicesensis and Micromonospora noduli under the framework of genomics.</title>
        <authorList>
            <person name="Riesco R."/>
            <person name="Trujillo M.E."/>
        </authorList>
    </citation>
    <scope>NUCLEOTIDE SEQUENCE [LARGE SCALE GENOMIC DNA]</scope>
    <source>
        <strain evidence="2 3">MED15</strain>
    </source>
</reference>
<dbReference type="EMBL" id="PYAC01000017">
    <property type="protein sequence ID" value="RAO16286.1"/>
    <property type="molecule type" value="Genomic_DNA"/>
</dbReference>